<dbReference type="Pfam" id="PF01694">
    <property type="entry name" value="Rhomboid"/>
    <property type="match status" value="1"/>
</dbReference>
<dbReference type="EMBL" id="MGAF01000015">
    <property type="protein sequence ID" value="OGK41875.1"/>
    <property type="molecule type" value="Genomic_DNA"/>
</dbReference>
<evidence type="ECO:0000313" key="10">
    <source>
        <dbReference type="Proteomes" id="UP000179270"/>
    </source>
</evidence>
<feature type="transmembrane region" description="Helical" evidence="7">
    <location>
        <begin position="96"/>
        <end position="116"/>
    </location>
</feature>
<gene>
    <name evidence="9" type="ORF">A3A74_02580</name>
</gene>
<keyword evidence="2" id="KW-1003">Cell membrane</keyword>
<dbReference type="PANTHER" id="PTHR43066:SF26">
    <property type="entry name" value="RHOMBOID PROTEASE GLPG"/>
    <property type="match status" value="1"/>
</dbReference>
<dbReference type="AlphaFoldDB" id="A0A1F7IEU4"/>
<keyword evidence="4 7" id="KW-0812">Transmembrane</keyword>
<evidence type="ECO:0000256" key="5">
    <source>
        <dbReference type="ARBA" id="ARBA00022989"/>
    </source>
</evidence>
<feature type="transmembrane region" description="Helical" evidence="7">
    <location>
        <begin position="122"/>
        <end position="141"/>
    </location>
</feature>
<feature type="transmembrane region" description="Helical" evidence="7">
    <location>
        <begin position="12"/>
        <end position="32"/>
    </location>
</feature>
<evidence type="ECO:0000256" key="3">
    <source>
        <dbReference type="ARBA" id="ARBA00022519"/>
    </source>
</evidence>
<keyword evidence="3" id="KW-0997">Cell inner membrane</keyword>
<feature type="transmembrane region" description="Helical" evidence="7">
    <location>
        <begin position="62"/>
        <end position="84"/>
    </location>
</feature>
<evidence type="ECO:0000256" key="2">
    <source>
        <dbReference type="ARBA" id="ARBA00022475"/>
    </source>
</evidence>
<dbReference type="PANTHER" id="PTHR43066">
    <property type="entry name" value="RHOMBOID-RELATED PROTEIN"/>
    <property type="match status" value="1"/>
</dbReference>
<dbReference type="InterPro" id="IPR035952">
    <property type="entry name" value="Rhomboid-like_sf"/>
</dbReference>
<dbReference type="GO" id="GO:0004252">
    <property type="term" value="F:serine-type endopeptidase activity"/>
    <property type="evidence" value="ECO:0007669"/>
    <property type="project" value="InterPro"/>
</dbReference>
<evidence type="ECO:0000259" key="8">
    <source>
        <dbReference type="Pfam" id="PF01694"/>
    </source>
</evidence>
<evidence type="ECO:0000256" key="7">
    <source>
        <dbReference type="SAM" id="Phobius"/>
    </source>
</evidence>
<keyword evidence="5 7" id="KW-1133">Transmembrane helix</keyword>
<feature type="transmembrane region" description="Helical" evidence="7">
    <location>
        <begin position="162"/>
        <end position="186"/>
    </location>
</feature>
<dbReference type="SUPFAM" id="SSF144091">
    <property type="entry name" value="Rhomboid-like"/>
    <property type="match status" value="1"/>
</dbReference>
<name>A0A1F7IEU4_9BACT</name>
<dbReference type="GO" id="GO:0016020">
    <property type="term" value="C:membrane"/>
    <property type="evidence" value="ECO:0007669"/>
    <property type="project" value="UniProtKB-SubCell"/>
</dbReference>
<dbReference type="Gene3D" id="1.20.1540.10">
    <property type="entry name" value="Rhomboid-like"/>
    <property type="match status" value="1"/>
</dbReference>
<evidence type="ECO:0000256" key="1">
    <source>
        <dbReference type="ARBA" id="ARBA00004141"/>
    </source>
</evidence>
<evidence type="ECO:0000256" key="4">
    <source>
        <dbReference type="ARBA" id="ARBA00022692"/>
    </source>
</evidence>
<organism evidence="9 10">
    <name type="scientific">Candidatus Roizmanbacteria bacterium RIFCSPLOWO2_01_FULL_35_13</name>
    <dbReference type="NCBI Taxonomy" id="1802055"/>
    <lineage>
        <taxon>Bacteria</taxon>
        <taxon>Candidatus Roizmaniibacteriota</taxon>
    </lineage>
</organism>
<dbReference type="Proteomes" id="UP000179270">
    <property type="component" value="Unassembled WGS sequence"/>
</dbReference>
<comment type="subcellular location">
    <subcellularLocation>
        <location evidence="1">Membrane</location>
        <topology evidence="1">Multi-pass membrane protein</topology>
    </subcellularLocation>
</comment>
<dbReference type="FunFam" id="1.20.1540.10:FF:000027">
    <property type="entry name" value="Rhomboid family intramembrane serine protease"/>
    <property type="match status" value="1"/>
</dbReference>
<evidence type="ECO:0000256" key="6">
    <source>
        <dbReference type="ARBA" id="ARBA00023136"/>
    </source>
</evidence>
<keyword evidence="6 7" id="KW-0472">Membrane</keyword>
<dbReference type="InterPro" id="IPR022764">
    <property type="entry name" value="Peptidase_S54_rhomboid_dom"/>
</dbReference>
<protein>
    <recommendedName>
        <fullName evidence="8">Peptidase S54 rhomboid domain-containing protein</fullName>
    </recommendedName>
</protein>
<reference evidence="9 10" key="1">
    <citation type="journal article" date="2016" name="Nat. Commun.">
        <title>Thousands of microbial genomes shed light on interconnected biogeochemical processes in an aquifer system.</title>
        <authorList>
            <person name="Anantharaman K."/>
            <person name="Brown C.T."/>
            <person name="Hug L.A."/>
            <person name="Sharon I."/>
            <person name="Castelle C.J."/>
            <person name="Probst A.J."/>
            <person name="Thomas B.C."/>
            <person name="Singh A."/>
            <person name="Wilkins M.J."/>
            <person name="Karaoz U."/>
            <person name="Brodie E.L."/>
            <person name="Williams K.H."/>
            <person name="Hubbard S.S."/>
            <person name="Banfield J.F."/>
        </authorList>
    </citation>
    <scope>NUCLEOTIDE SEQUENCE [LARGE SCALE GENOMIC DNA]</scope>
</reference>
<feature type="domain" description="Peptidase S54 rhomboid" evidence="8">
    <location>
        <begin position="61"/>
        <end position="209"/>
    </location>
</feature>
<comment type="caution">
    <text evidence="9">The sequence shown here is derived from an EMBL/GenBank/DDBJ whole genome shotgun (WGS) entry which is preliminary data.</text>
</comment>
<evidence type="ECO:0000313" key="9">
    <source>
        <dbReference type="EMBL" id="OGK41875.1"/>
    </source>
</evidence>
<sequence length="216" mass="24280">MFPIKDLTPRRSFPIVNYIIIAVTIYVFFLQISTPDFEAFVFQFGFVPSRFSFQDLNSYKNILYSIFLHGGLFHIASNLWFLHIFGDNVEDRLGHFGYLIFYILAGVVAVFVQLAFNLGSSIPMIGASGAISGVAGAYFVLFRHSKIQSLVPTFGFYQLIELPTWFFLGYWFVIQIFSGVGSLVAYDINQGGVAFFAHIGGFVFGYLVSQSAVFLN</sequence>
<feature type="transmembrane region" description="Helical" evidence="7">
    <location>
        <begin position="192"/>
        <end position="215"/>
    </location>
</feature>
<proteinExistence type="predicted"/>
<accession>A0A1F7IEU4</accession>
<dbReference type="STRING" id="1802055.A3A74_02580"/>